<dbReference type="Proteomes" id="UP000728032">
    <property type="component" value="Unassembled WGS sequence"/>
</dbReference>
<evidence type="ECO:0000313" key="1">
    <source>
        <dbReference type="EMBL" id="CAD7639396.1"/>
    </source>
</evidence>
<sequence length="90" mass="9926">MFIKLTTLIGDLAGAKAIDDFKACVSGTKANQDIKKQVPELKAKGVDVCVNEMDQFVKNRDKSGDSDTEIKLIKDCFSTLFKSSHVIRNC</sequence>
<organism evidence="1">
    <name type="scientific">Oppiella nova</name>
    <dbReference type="NCBI Taxonomy" id="334625"/>
    <lineage>
        <taxon>Eukaryota</taxon>
        <taxon>Metazoa</taxon>
        <taxon>Ecdysozoa</taxon>
        <taxon>Arthropoda</taxon>
        <taxon>Chelicerata</taxon>
        <taxon>Arachnida</taxon>
        <taxon>Acari</taxon>
        <taxon>Acariformes</taxon>
        <taxon>Sarcoptiformes</taxon>
        <taxon>Oribatida</taxon>
        <taxon>Brachypylina</taxon>
        <taxon>Oppioidea</taxon>
        <taxon>Oppiidae</taxon>
        <taxon>Oppiella</taxon>
    </lineage>
</organism>
<proteinExistence type="predicted"/>
<dbReference type="EMBL" id="CAJPVJ010000407">
    <property type="protein sequence ID" value="CAG2162364.1"/>
    <property type="molecule type" value="Genomic_DNA"/>
</dbReference>
<accession>A0A7R9QB41</accession>
<dbReference type="AlphaFoldDB" id="A0A7R9QB41"/>
<keyword evidence="2" id="KW-1185">Reference proteome</keyword>
<reference evidence="1" key="1">
    <citation type="submission" date="2020-11" db="EMBL/GenBank/DDBJ databases">
        <authorList>
            <person name="Tran Van P."/>
        </authorList>
    </citation>
    <scope>NUCLEOTIDE SEQUENCE</scope>
</reference>
<dbReference type="EMBL" id="OC915232">
    <property type="protein sequence ID" value="CAD7639396.1"/>
    <property type="molecule type" value="Genomic_DNA"/>
</dbReference>
<dbReference type="OrthoDB" id="6529524at2759"/>
<name>A0A7R9QB41_9ACAR</name>
<evidence type="ECO:0000313" key="2">
    <source>
        <dbReference type="Proteomes" id="UP000728032"/>
    </source>
</evidence>
<gene>
    <name evidence="1" type="ORF">ONB1V03_LOCUS1959</name>
</gene>
<protein>
    <submittedName>
        <fullName evidence="1">Uncharacterized protein</fullName>
    </submittedName>
</protein>